<feature type="domain" description="SnoaL-like" evidence="1">
    <location>
        <begin position="7"/>
        <end position="101"/>
    </location>
</feature>
<reference evidence="2 3" key="1">
    <citation type="submission" date="2018-06" db="EMBL/GenBank/DDBJ databases">
        <authorList>
            <consortium name="Pathogen Informatics"/>
            <person name="Doyle S."/>
        </authorList>
    </citation>
    <scope>NUCLEOTIDE SEQUENCE [LARGE SCALE GENOMIC DNA]</scope>
    <source>
        <strain evidence="2 3">NCTC12264</strain>
    </source>
</reference>
<dbReference type="EMBL" id="UFUZ01000001">
    <property type="protein sequence ID" value="SUX27244.1"/>
    <property type="molecule type" value="Genomic_DNA"/>
</dbReference>
<dbReference type="Proteomes" id="UP000254161">
    <property type="component" value="Unassembled WGS sequence"/>
</dbReference>
<protein>
    <submittedName>
        <fullName evidence="2">Ketosteroid isomerase</fullName>
    </submittedName>
</protein>
<name>A0A381EJQ1_CAMUP</name>
<dbReference type="AlphaFoldDB" id="A0A381EJQ1"/>
<evidence type="ECO:0000259" key="1">
    <source>
        <dbReference type="Pfam" id="PF12680"/>
    </source>
</evidence>
<dbReference type="Pfam" id="PF12680">
    <property type="entry name" value="SnoaL_2"/>
    <property type="match status" value="1"/>
</dbReference>
<dbReference type="InterPro" id="IPR037401">
    <property type="entry name" value="SnoaL-like"/>
</dbReference>
<gene>
    <name evidence="2" type="ORF">NCTC12264_01488</name>
</gene>
<dbReference type="InterPro" id="IPR032710">
    <property type="entry name" value="NTF2-like_dom_sf"/>
</dbReference>
<dbReference type="GO" id="GO:0016853">
    <property type="term" value="F:isomerase activity"/>
    <property type="evidence" value="ECO:0007669"/>
    <property type="project" value="UniProtKB-KW"/>
</dbReference>
<dbReference type="Gene3D" id="3.10.450.50">
    <property type="match status" value="1"/>
</dbReference>
<evidence type="ECO:0000313" key="2">
    <source>
        <dbReference type="EMBL" id="SUX27244.1"/>
    </source>
</evidence>
<dbReference type="SUPFAM" id="SSF54427">
    <property type="entry name" value="NTF2-like"/>
    <property type="match status" value="1"/>
</dbReference>
<sequence length="110" mass="12704">MLKNLTKAYIKAFNDRDLKGVCALLDEDFVLEDPAVKRIEGKQKVLEAVENIFNSCKNLEFKAKNIYKDGQTTLIEFILKLDEVKLEGVDILEWQGDKIKELRAYLDLPK</sequence>
<evidence type="ECO:0000313" key="3">
    <source>
        <dbReference type="Proteomes" id="UP000254161"/>
    </source>
</evidence>
<proteinExistence type="predicted"/>
<dbReference type="RefSeq" id="WP_115630688.1">
    <property type="nucleotide sequence ID" value="NZ_UFUZ01000001.1"/>
</dbReference>
<accession>A0A381EJQ1</accession>
<organism evidence="2 3">
    <name type="scientific">Campylobacter upsaliensis</name>
    <dbReference type="NCBI Taxonomy" id="28080"/>
    <lineage>
        <taxon>Bacteria</taxon>
        <taxon>Pseudomonadati</taxon>
        <taxon>Campylobacterota</taxon>
        <taxon>Epsilonproteobacteria</taxon>
        <taxon>Campylobacterales</taxon>
        <taxon>Campylobacteraceae</taxon>
        <taxon>Campylobacter</taxon>
    </lineage>
</organism>
<keyword evidence="2" id="KW-0413">Isomerase</keyword>